<protein>
    <submittedName>
        <fullName evidence="7">FAD-dependent oxidoreductase</fullName>
    </submittedName>
</protein>
<keyword evidence="8" id="KW-1185">Reference proteome</keyword>
<evidence type="ECO:0000259" key="6">
    <source>
        <dbReference type="Pfam" id="PF07992"/>
    </source>
</evidence>
<dbReference type="InterPro" id="IPR036188">
    <property type="entry name" value="FAD/NAD-bd_sf"/>
</dbReference>
<dbReference type="AlphaFoldDB" id="A0A371X0C0"/>
<dbReference type="PANTHER" id="PTHR42913:SF3">
    <property type="entry name" value="64 KDA MITOCHONDRIAL NADH DEHYDROGENASE (EUROFUNG)"/>
    <property type="match status" value="1"/>
</dbReference>
<organism evidence="7 8">
    <name type="scientific">Fulvimarina endophytica</name>
    <dbReference type="NCBI Taxonomy" id="2293836"/>
    <lineage>
        <taxon>Bacteria</taxon>
        <taxon>Pseudomonadati</taxon>
        <taxon>Pseudomonadota</taxon>
        <taxon>Alphaproteobacteria</taxon>
        <taxon>Hyphomicrobiales</taxon>
        <taxon>Aurantimonadaceae</taxon>
        <taxon>Fulvimarina</taxon>
    </lineage>
</organism>
<dbReference type="PRINTS" id="PR00411">
    <property type="entry name" value="PNDRDTASEI"/>
</dbReference>
<name>A0A371X0C0_9HYPH</name>
<dbReference type="OrthoDB" id="9781621at2"/>
<dbReference type="SUPFAM" id="SSF51905">
    <property type="entry name" value="FAD/NAD(P)-binding domain"/>
    <property type="match status" value="1"/>
</dbReference>
<dbReference type="Pfam" id="PF07992">
    <property type="entry name" value="Pyr_redox_2"/>
    <property type="match status" value="1"/>
</dbReference>
<dbReference type="EMBL" id="QURL01000006">
    <property type="protein sequence ID" value="RFC62646.1"/>
    <property type="molecule type" value="Genomic_DNA"/>
</dbReference>
<sequence>MARSRERIVVLGGGAGGLELVCALSEKSGLDVTLVDVCGTHIWKPRLHEFAAGTVSSTLSEMSFYLLAAKRGFRFEQGCVTTIDRKAQTVRLAPVTSHDGAIEGPGRSIPYDRLVIALGGVTPDFGTEGVKEYAIRLDRKEDAEIFRDRFVASLLKARETGEPARISIIGSGATGTELAAHLRMAERGFITEAVLSRDQRLLDILILEAAPEIMPGASSELRRAVLERLGTLDIATRSGAKIAGIEAEAVLAEDGERWPTDIAVWAAGLVGNPCLKDLCDFEMDKKQRIVVDPCLKVPNDERIYVMGDAASFRPSPDSDPLPPTAQCASQQAAYLAKAIPEAVAGGRPGQFEFNDQGRLLSFASGGSVGSINLFRSKQDLLVRGQFATAAYHSIQRRHQWAVLGYLLGTVAIFADAISPTKGPALKLHG</sequence>
<dbReference type="Gene3D" id="3.50.50.100">
    <property type="match status" value="1"/>
</dbReference>
<evidence type="ECO:0000256" key="1">
    <source>
        <dbReference type="ARBA" id="ARBA00001974"/>
    </source>
</evidence>
<keyword evidence="5" id="KW-0560">Oxidoreductase</keyword>
<keyword evidence="4" id="KW-0274">FAD</keyword>
<gene>
    <name evidence="7" type="ORF">DYI37_15550</name>
</gene>
<dbReference type="Proteomes" id="UP000264310">
    <property type="component" value="Unassembled WGS sequence"/>
</dbReference>
<reference evidence="7 8" key="1">
    <citation type="submission" date="2018-08" db="EMBL/GenBank/DDBJ databases">
        <title>Fulvimarina sp. 85, whole genome shotgun sequence.</title>
        <authorList>
            <person name="Tuo L."/>
        </authorList>
    </citation>
    <scope>NUCLEOTIDE SEQUENCE [LARGE SCALE GENOMIC DNA]</scope>
    <source>
        <strain evidence="7 8">85</strain>
    </source>
</reference>
<dbReference type="InterPro" id="IPR051169">
    <property type="entry name" value="NADH-Q_oxidoreductase"/>
</dbReference>
<dbReference type="GO" id="GO:0003955">
    <property type="term" value="F:NAD(P)H dehydrogenase (quinone) activity"/>
    <property type="evidence" value="ECO:0007669"/>
    <property type="project" value="TreeGrafter"/>
</dbReference>
<proteinExistence type="inferred from homology"/>
<keyword evidence="3" id="KW-0285">Flavoprotein</keyword>
<evidence type="ECO:0000256" key="4">
    <source>
        <dbReference type="ARBA" id="ARBA00022827"/>
    </source>
</evidence>
<dbReference type="PRINTS" id="PR00368">
    <property type="entry name" value="FADPNR"/>
</dbReference>
<comment type="cofactor">
    <cofactor evidence="1">
        <name>FAD</name>
        <dbReference type="ChEBI" id="CHEBI:57692"/>
    </cofactor>
</comment>
<feature type="domain" description="FAD/NAD(P)-binding" evidence="6">
    <location>
        <begin position="7"/>
        <end position="332"/>
    </location>
</feature>
<evidence type="ECO:0000256" key="2">
    <source>
        <dbReference type="ARBA" id="ARBA00005272"/>
    </source>
</evidence>
<evidence type="ECO:0000313" key="8">
    <source>
        <dbReference type="Proteomes" id="UP000264310"/>
    </source>
</evidence>
<dbReference type="PANTHER" id="PTHR42913">
    <property type="entry name" value="APOPTOSIS-INDUCING FACTOR 1"/>
    <property type="match status" value="1"/>
</dbReference>
<comment type="similarity">
    <text evidence="2">Belongs to the NADH dehydrogenase family.</text>
</comment>
<dbReference type="GO" id="GO:0019646">
    <property type="term" value="P:aerobic electron transport chain"/>
    <property type="evidence" value="ECO:0007669"/>
    <property type="project" value="TreeGrafter"/>
</dbReference>
<dbReference type="RefSeq" id="WP_116684169.1">
    <property type="nucleotide sequence ID" value="NZ_QURL01000006.1"/>
</dbReference>
<accession>A0A371X0C0</accession>
<evidence type="ECO:0000313" key="7">
    <source>
        <dbReference type="EMBL" id="RFC62646.1"/>
    </source>
</evidence>
<comment type="caution">
    <text evidence="7">The sequence shown here is derived from an EMBL/GenBank/DDBJ whole genome shotgun (WGS) entry which is preliminary data.</text>
</comment>
<evidence type="ECO:0000256" key="3">
    <source>
        <dbReference type="ARBA" id="ARBA00022630"/>
    </source>
</evidence>
<evidence type="ECO:0000256" key="5">
    <source>
        <dbReference type="ARBA" id="ARBA00023002"/>
    </source>
</evidence>
<dbReference type="InterPro" id="IPR023753">
    <property type="entry name" value="FAD/NAD-binding_dom"/>
</dbReference>